<evidence type="ECO:0000313" key="10">
    <source>
        <dbReference type="Proteomes" id="UP000266906"/>
    </source>
</evidence>
<evidence type="ECO:0000259" key="8">
    <source>
        <dbReference type="Pfam" id="PF21338"/>
    </source>
</evidence>
<feature type="domain" description="DNA topoisomerase IB N-terminal" evidence="8">
    <location>
        <begin position="21"/>
        <end position="68"/>
    </location>
</feature>
<dbReference type="Gene3D" id="1.10.132.120">
    <property type="match status" value="1"/>
</dbReference>
<dbReference type="AlphaFoldDB" id="A0A3N4R2Y9"/>
<dbReference type="Pfam" id="PF01028">
    <property type="entry name" value="Topoisom_I"/>
    <property type="match status" value="1"/>
</dbReference>
<dbReference type="EMBL" id="RKQG01000003">
    <property type="protein sequence ID" value="RPE27923.1"/>
    <property type="molecule type" value="Genomic_DNA"/>
</dbReference>
<dbReference type="InterPro" id="IPR013500">
    <property type="entry name" value="TopoI_cat_euk"/>
</dbReference>
<dbReference type="Pfam" id="PF21338">
    <property type="entry name" value="Top1B_N_bact"/>
    <property type="match status" value="1"/>
</dbReference>
<keyword evidence="4" id="KW-0799">Topoisomerase</keyword>
<name>A0A3N4R2Y9_9ACTN</name>
<protein>
    <recommendedName>
        <fullName evidence="3">DNA topoisomerase</fullName>
        <ecNumber evidence="3">5.6.2.1</ecNumber>
    </recommendedName>
</protein>
<evidence type="ECO:0000256" key="6">
    <source>
        <dbReference type="ARBA" id="ARBA00023235"/>
    </source>
</evidence>
<evidence type="ECO:0000313" key="9">
    <source>
        <dbReference type="EMBL" id="RPE27923.1"/>
    </source>
</evidence>
<dbReference type="SUPFAM" id="SSF56349">
    <property type="entry name" value="DNA breaking-rejoining enzymes"/>
    <property type="match status" value="1"/>
</dbReference>
<dbReference type="Gene3D" id="3.90.15.10">
    <property type="entry name" value="Topoisomerase I, Chain A, domain 3"/>
    <property type="match status" value="1"/>
</dbReference>
<dbReference type="PROSITE" id="PS52038">
    <property type="entry name" value="TOPO_IB_2"/>
    <property type="match status" value="1"/>
</dbReference>
<dbReference type="GO" id="GO:0003677">
    <property type="term" value="F:DNA binding"/>
    <property type="evidence" value="ECO:0007669"/>
    <property type="project" value="UniProtKB-KW"/>
</dbReference>
<keyword evidence="5" id="KW-0238">DNA-binding</keyword>
<dbReference type="InterPro" id="IPR035447">
    <property type="entry name" value="DNA_topo_I_N_sf"/>
</dbReference>
<dbReference type="Proteomes" id="UP000266906">
    <property type="component" value="Unassembled WGS sequence"/>
</dbReference>
<evidence type="ECO:0000256" key="1">
    <source>
        <dbReference type="ARBA" id="ARBA00000213"/>
    </source>
</evidence>
<evidence type="ECO:0000256" key="5">
    <source>
        <dbReference type="ARBA" id="ARBA00023125"/>
    </source>
</evidence>
<sequence length="334" mass="36667">MRLRTSDPHGPGYRRVRHGRGFRYLAPDGRPVTEKERARLKALAVPPAWTDVWICPHPDGHLQAVGTDAAGRRQYLYHPAFRARRDEAKHERVVEVAGCLPKLRAAVERDLAARGLGRERVLACAVRLLDLGLFRIGSDAYARDNGSYGLTTVLRSHVTLARGEVRFDYPAKSGRRRVAALADPPTRAVVRSLLRSRHPGERLLVHREGRSWREVHGSDLNAYLRETGGTDLTAKDFRTWNATVLAAVGLAVSRPAAEKSEAARRRAVARVVREVADHLGNTPAVCRASYINPRLVELFDEGVTIAPALDGIGSDGGPIATHGPVEDAVRALLS</sequence>
<gene>
    <name evidence="9" type="ORF">EDD38_7216</name>
</gene>
<dbReference type="SUPFAM" id="SSF55869">
    <property type="entry name" value="DNA topoisomerase I domain"/>
    <property type="match status" value="1"/>
</dbReference>
<organism evidence="9 10">
    <name type="scientific">Kitasatospora cineracea</name>
    <dbReference type="NCBI Taxonomy" id="88074"/>
    <lineage>
        <taxon>Bacteria</taxon>
        <taxon>Bacillati</taxon>
        <taxon>Actinomycetota</taxon>
        <taxon>Actinomycetes</taxon>
        <taxon>Kitasatosporales</taxon>
        <taxon>Streptomycetaceae</taxon>
        <taxon>Kitasatospora</taxon>
    </lineage>
</organism>
<comment type="catalytic activity">
    <reaction evidence="1">
        <text>ATP-independent breakage of single-stranded DNA, followed by passage and rejoining.</text>
        <dbReference type="EC" id="5.6.2.1"/>
    </reaction>
</comment>
<dbReference type="InterPro" id="IPR049331">
    <property type="entry name" value="Top1B_N_bact"/>
</dbReference>
<reference evidence="9 10" key="1">
    <citation type="submission" date="2018-11" db="EMBL/GenBank/DDBJ databases">
        <title>Sequencing the genomes of 1000 actinobacteria strains.</title>
        <authorList>
            <person name="Klenk H.-P."/>
        </authorList>
    </citation>
    <scope>NUCLEOTIDE SEQUENCE [LARGE SCALE GENOMIC DNA]</scope>
    <source>
        <strain evidence="9 10">DSM 44781</strain>
    </source>
</reference>
<dbReference type="InterPro" id="IPR001631">
    <property type="entry name" value="TopoI"/>
</dbReference>
<keyword evidence="10" id="KW-1185">Reference proteome</keyword>
<evidence type="ECO:0000256" key="2">
    <source>
        <dbReference type="ARBA" id="ARBA00006645"/>
    </source>
</evidence>
<feature type="domain" description="DNA topoisomerase I catalytic core eukaryotic-type" evidence="7">
    <location>
        <begin position="80"/>
        <end position="286"/>
    </location>
</feature>
<dbReference type="InterPro" id="IPR011010">
    <property type="entry name" value="DNA_brk_join_enz"/>
</dbReference>
<evidence type="ECO:0000256" key="3">
    <source>
        <dbReference type="ARBA" id="ARBA00012891"/>
    </source>
</evidence>
<dbReference type="PRINTS" id="PR00416">
    <property type="entry name" value="EUTPISMRASEI"/>
</dbReference>
<proteinExistence type="inferred from homology"/>
<dbReference type="EC" id="5.6.2.1" evidence="3"/>
<evidence type="ECO:0000259" key="7">
    <source>
        <dbReference type="Pfam" id="PF01028"/>
    </source>
</evidence>
<comment type="caution">
    <text evidence="9">The sequence shown here is derived from an EMBL/GenBank/DDBJ whole genome shotgun (WGS) entry which is preliminary data.</text>
</comment>
<keyword evidence="6" id="KW-0413">Isomerase</keyword>
<dbReference type="InterPro" id="IPR014711">
    <property type="entry name" value="TopoI_cat_a-hlx-sub_euk"/>
</dbReference>
<dbReference type="GO" id="GO:0003917">
    <property type="term" value="F:DNA topoisomerase type I (single strand cut, ATP-independent) activity"/>
    <property type="evidence" value="ECO:0007669"/>
    <property type="project" value="UniProtKB-EC"/>
</dbReference>
<dbReference type="GO" id="GO:0006265">
    <property type="term" value="P:DNA topological change"/>
    <property type="evidence" value="ECO:0007669"/>
    <property type="project" value="InterPro"/>
</dbReference>
<comment type="similarity">
    <text evidence="2">Belongs to the type IB topoisomerase family.</text>
</comment>
<dbReference type="Gene3D" id="3.30.66.10">
    <property type="entry name" value="DNA topoisomerase I domain"/>
    <property type="match status" value="1"/>
</dbReference>
<accession>A0A3N4R2Y9</accession>
<evidence type="ECO:0000256" key="4">
    <source>
        <dbReference type="ARBA" id="ARBA00023029"/>
    </source>
</evidence>